<keyword evidence="11 12" id="KW-0472">Membrane</keyword>
<dbReference type="Pfam" id="PF00512">
    <property type="entry name" value="HisKA"/>
    <property type="match status" value="1"/>
</dbReference>
<dbReference type="PANTHER" id="PTHR45436">
    <property type="entry name" value="SENSOR HISTIDINE KINASE YKOH"/>
    <property type="match status" value="1"/>
</dbReference>
<dbReference type="SMART" id="SM00387">
    <property type="entry name" value="HATPase_c"/>
    <property type="match status" value="1"/>
</dbReference>
<dbReference type="PRINTS" id="PR00344">
    <property type="entry name" value="BCTRLSENSOR"/>
</dbReference>
<gene>
    <name evidence="15" type="ORF">C8E87_5700</name>
</gene>
<dbReference type="InterPro" id="IPR003661">
    <property type="entry name" value="HisK_dim/P_dom"/>
</dbReference>
<dbReference type="SUPFAM" id="SSF55874">
    <property type="entry name" value="ATPase domain of HSP90 chaperone/DNA topoisomerase II/histidine kinase"/>
    <property type="match status" value="1"/>
</dbReference>
<dbReference type="Gene3D" id="6.10.340.10">
    <property type="match status" value="1"/>
</dbReference>
<sequence length="388" mass="41460">MNRLTLRLRLTLLHTGVFLVVGALVVAMVYVQNRLVITRVGAELPSEYTAPVGGRTEATSSSHLLDAIAVQRNDAIGTILVQWIAALLTMTVIVGLLAWWVTGRVLSRVHAITAQARRISTDNLHERIAMAGPADELKDLSDTLDGLLDRLDGAFNAQARFIANASHELRTPLAVARTAIQVGLSSADPERIRRARDELLRNNDRSIALINGLLTLARGEQGTRRNDPVPFDTLVRDVMCEAVQDCPADGPVLAHDLEPCAVTGDATLLTQLVRNLLDNAVRYNMPGGRVTVRLGPDGHLTVSNTGPVVDPENAARLFEPFWRGGGRTADSDGAGLGLSIVQAIATSHGGQVHARPLDGGGLAVEVRIPATGTTARRDSGHFSASQPT</sequence>
<keyword evidence="6" id="KW-0808">Transferase</keyword>
<dbReference type="Pfam" id="PF00672">
    <property type="entry name" value="HAMP"/>
    <property type="match status" value="1"/>
</dbReference>
<evidence type="ECO:0000313" key="15">
    <source>
        <dbReference type="EMBL" id="TDO41940.1"/>
    </source>
</evidence>
<evidence type="ECO:0000256" key="4">
    <source>
        <dbReference type="ARBA" id="ARBA00012438"/>
    </source>
</evidence>
<dbReference type="SMART" id="SM00304">
    <property type="entry name" value="HAMP"/>
    <property type="match status" value="1"/>
</dbReference>
<feature type="transmembrane region" description="Helical" evidence="12">
    <location>
        <begin position="12"/>
        <end position="31"/>
    </location>
</feature>
<organism evidence="15 16">
    <name type="scientific">Paractinoplanes brasiliensis</name>
    <dbReference type="NCBI Taxonomy" id="52695"/>
    <lineage>
        <taxon>Bacteria</taxon>
        <taxon>Bacillati</taxon>
        <taxon>Actinomycetota</taxon>
        <taxon>Actinomycetes</taxon>
        <taxon>Micromonosporales</taxon>
        <taxon>Micromonosporaceae</taxon>
        <taxon>Paractinoplanes</taxon>
    </lineage>
</organism>
<dbReference type="InterPro" id="IPR005467">
    <property type="entry name" value="His_kinase_dom"/>
</dbReference>
<dbReference type="EC" id="2.7.13.3" evidence="4"/>
<evidence type="ECO:0000256" key="3">
    <source>
        <dbReference type="ARBA" id="ARBA00004236"/>
    </source>
</evidence>
<accession>A0A4R6JYM7</accession>
<dbReference type="EMBL" id="SNWR01000001">
    <property type="protein sequence ID" value="TDO41940.1"/>
    <property type="molecule type" value="Genomic_DNA"/>
</dbReference>
<dbReference type="Gene3D" id="3.30.565.10">
    <property type="entry name" value="Histidine kinase-like ATPase, C-terminal domain"/>
    <property type="match status" value="1"/>
</dbReference>
<evidence type="ECO:0000256" key="11">
    <source>
        <dbReference type="ARBA" id="ARBA00023136"/>
    </source>
</evidence>
<evidence type="ECO:0000313" key="16">
    <source>
        <dbReference type="Proteomes" id="UP000294901"/>
    </source>
</evidence>
<evidence type="ECO:0000259" key="13">
    <source>
        <dbReference type="PROSITE" id="PS50109"/>
    </source>
</evidence>
<evidence type="ECO:0000256" key="8">
    <source>
        <dbReference type="ARBA" id="ARBA00022777"/>
    </source>
</evidence>
<dbReference type="PROSITE" id="PS50885">
    <property type="entry name" value="HAMP"/>
    <property type="match status" value="1"/>
</dbReference>
<keyword evidence="7 12" id="KW-0812">Transmembrane</keyword>
<evidence type="ECO:0000256" key="7">
    <source>
        <dbReference type="ARBA" id="ARBA00022692"/>
    </source>
</evidence>
<evidence type="ECO:0000259" key="14">
    <source>
        <dbReference type="PROSITE" id="PS50885"/>
    </source>
</evidence>
<keyword evidence="10" id="KW-0902">Two-component regulatory system</keyword>
<evidence type="ECO:0000256" key="5">
    <source>
        <dbReference type="ARBA" id="ARBA00022553"/>
    </source>
</evidence>
<dbReference type="CDD" id="cd00075">
    <property type="entry name" value="HATPase"/>
    <property type="match status" value="1"/>
</dbReference>
<dbReference type="Pfam" id="PF02518">
    <property type="entry name" value="HATPase_c"/>
    <property type="match status" value="1"/>
</dbReference>
<reference evidence="15 16" key="1">
    <citation type="submission" date="2019-03" db="EMBL/GenBank/DDBJ databases">
        <title>Sequencing the genomes of 1000 actinobacteria strains.</title>
        <authorList>
            <person name="Klenk H.-P."/>
        </authorList>
    </citation>
    <scope>NUCLEOTIDE SEQUENCE [LARGE SCALE GENOMIC DNA]</scope>
    <source>
        <strain evidence="15 16">DSM 43805</strain>
    </source>
</reference>
<dbReference type="Proteomes" id="UP000294901">
    <property type="component" value="Unassembled WGS sequence"/>
</dbReference>
<feature type="domain" description="HAMP" evidence="14">
    <location>
        <begin position="103"/>
        <end position="156"/>
    </location>
</feature>
<dbReference type="InterPro" id="IPR004358">
    <property type="entry name" value="Sig_transdc_His_kin-like_C"/>
</dbReference>
<feature type="domain" description="Histidine kinase" evidence="13">
    <location>
        <begin position="164"/>
        <end position="372"/>
    </location>
</feature>
<feature type="transmembrane region" description="Helical" evidence="12">
    <location>
        <begin position="80"/>
        <end position="101"/>
    </location>
</feature>
<dbReference type="InterPro" id="IPR036097">
    <property type="entry name" value="HisK_dim/P_sf"/>
</dbReference>
<dbReference type="GO" id="GO:0000155">
    <property type="term" value="F:phosphorelay sensor kinase activity"/>
    <property type="evidence" value="ECO:0007669"/>
    <property type="project" value="InterPro"/>
</dbReference>
<dbReference type="PROSITE" id="PS50109">
    <property type="entry name" value="HIS_KIN"/>
    <property type="match status" value="1"/>
</dbReference>
<dbReference type="CDD" id="cd00082">
    <property type="entry name" value="HisKA"/>
    <property type="match status" value="1"/>
</dbReference>
<keyword evidence="16" id="KW-1185">Reference proteome</keyword>
<comment type="subcellular location">
    <subcellularLocation>
        <location evidence="3">Cell membrane</location>
    </subcellularLocation>
    <subcellularLocation>
        <location evidence="2">Membrane</location>
        <topology evidence="2">Multi-pass membrane protein</topology>
    </subcellularLocation>
</comment>
<evidence type="ECO:0000256" key="2">
    <source>
        <dbReference type="ARBA" id="ARBA00004141"/>
    </source>
</evidence>
<dbReference type="InterPro" id="IPR003594">
    <property type="entry name" value="HATPase_dom"/>
</dbReference>
<dbReference type="Gene3D" id="1.10.287.130">
    <property type="match status" value="1"/>
</dbReference>
<dbReference type="SUPFAM" id="SSF47384">
    <property type="entry name" value="Homodimeric domain of signal transducing histidine kinase"/>
    <property type="match status" value="1"/>
</dbReference>
<dbReference type="InterPro" id="IPR036890">
    <property type="entry name" value="HATPase_C_sf"/>
</dbReference>
<dbReference type="InterPro" id="IPR050428">
    <property type="entry name" value="TCS_sensor_his_kinase"/>
</dbReference>
<dbReference type="GO" id="GO:0005886">
    <property type="term" value="C:plasma membrane"/>
    <property type="evidence" value="ECO:0007669"/>
    <property type="project" value="UniProtKB-SubCell"/>
</dbReference>
<evidence type="ECO:0000256" key="1">
    <source>
        <dbReference type="ARBA" id="ARBA00000085"/>
    </source>
</evidence>
<dbReference type="SMART" id="SM00388">
    <property type="entry name" value="HisKA"/>
    <property type="match status" value="1"/>
</dbReference>
<proteinExistence type="predicted"/>
<keyword evidence="9 12" id="KW-1133">Transmembrane helix</keyword>
<dbReference type="RefSeq" id="WP_203720721.1">
    <property type="nucleotide sequence ID" value="NZ_BOMD01000064.1"/>
</dbReference>
<dbReference type="InterPro" id="IPR003660">
    <property type="entry name" value="HAMP_dom"/>
</dbReference>
<evidence type="ECO:0000256" key="6">
    <source>
        <dbReference type="ARBA" id="ARBA00022679"/>
    </source>
</evidence>
<evidence type="ECO:0000256" key="12">
    <source>
        <dbReference type="SAM" id="Phobius"/>
    </source>
</evidence>
<keyword evidence="8 15" id="KW-0418">Kinase</keyword>
<dbReference type="PANTHER" id="PTHR45436:SF15">
    <property type="entry name" value="SENSOR HISTIDINE KINASE CUSS"/>
    <property type="match status" value="1"/>
</dbReference>
<evidence type="ECO:0000256" key="10">
    <source>
        <dbReference type="ARBA" id="ARBA00023012"/>
    </source>
</evidence>
<keyword evidence="5" id="KW-0597">Phosphoprotein</keyword>
<comment type="caution">
    <text evidence="15">The sequence shown here is derived from an EMBL/GenBank/DDBJ whole genome shotgun (WGS) entry which is preliminary data.</text>
</comment>
<protein>
    <recommendedName>
        <fullName evidence="4">histidine kinase</fullName>
        <ecNumber evidence="4">2.7.13.3</ecNumber>
    </recommendedName>
</protein>
<comment type="catalytic activity">
    <reaction evidence="1">
        <text>ATP + protein L-histidine = ADP + protein N-phospho-L-histidine.</text>
        <dbReference type="EC" id="2.7.13.3"/>
    </reaction>
</comment>
<name>A0A4R6JYM7_9ACTN</name>
<evidence type="ECO:0000256" key="9">
    <source>
        <dbReference type="ARBA" id="ARBA00022989"/>
    </source>
</evidence>
<dbReference type="AlphaFoldDB" id="A0A4R6JYM7"/>